<dbReference type="OrthoDB" id="10260857at2759"/>
<dbReference type="GO" id="GO:0006623">
    <property type="term" value="P:protein targeting to vacuole"/>
    <property type="evidence" value="ECO:0007669"/>
    <property type="project" value="TreeGrafter"/>
</dbReference>
<evidence type="ECO:0000256" key="2">
    <source>
        <dbReference type="ARBA" id="ARBA00007617"/>
    </source>
</evidence>
<dbReference type="PANTHER" id="PTHR13678:SF25">
    <property type="entry name" value="EG:115C2.5 PROTEIN"/>
    <property type="match status" value="1"/>
</dbReference>
<dbReference type="InterPro" id="IPR009851">
    <property type="entry name" value="Mod_r"/>
</dbReference>
<evidence type="ECO:0000313" key="10">
    <source>
        <dbReference type="Proteomes" id="UP001153620"/>
    </source>
</evidence>
<evidence type="ECO:0000313" key="9">
    <source>
        <dbReference type="EMBL" id="CAG9807562.1"/>
    </source>
</evidence>
<keyword evidence="5 7" id="KW-0653">Protein transport</keyword>
<organism evidence="9 10">
    <name type="scientific">Chironomus riparius</name>
    <dbReference type="NCBI Taxonomy" id="315576"/>
    <lineage>
        <taxon>Eukaryota</taxon>
        <taxon>Metazoa</taxon>
        <taxon>Ecdysozoa</taxon>
        <taxon>Arthropoda</taxon>
        <taxon>Hexapoda</taxon>
        <taxon>Insecta</taxon>
        <taxon>Pterygota</taxon>
        <taxon>Neoptera</taxon>
        <taxon>Endopterygota</taxon>
        <taxon>Diptera</taxon>
        <taxon>Nematocera</taxon>
        <taxon>Chironomoidea</taxon>
        <taxon>Chironomidae</taxon>
        <taxon>Chironominae</taxon>
        <taxon>Chironomus</taxon>
    </lineage>
</organism>
<dbReference type="GO" id="GO:0043162">
    <property type="term" value="P:ubiquitin-dependent protein catabolic process via the multivesicular body sorting pathway"/>
    <property type="evidence" value="ECO:0007669"/>
    <property type="project" value="TreeGrafter"/>
</dbReference>
<reference evidence="9" key="1">
    <citation type="submission" date="2022-01" db="EMBL/GenBank/DDBJ databases">
        <authorList>
            <person name="King R."/>
        </authorList>
    </citation>
    <scope>NUCLEOTIDE SEQUENCE</scope>
</reference>
<proteinExistence type="inferred from homology"/>
<dbReference type="PROSITE" id="PS51314">
    <property type="entry name" value="VPS37_C"/>
    <property type="match status" value="1"/>
</dbReference>
<dbReference type="AlphaFoldDB" id="A0A9N9S0F1"/>
<evidence type="ECO:0000256" key="5">
    <source>
        <dbReference type="ARBA" id="ARBA00022927"/>
    </source>
</evidence>
<dbReference type="EMBL" id="OU895879">
    <property type="protein sequence ID" value="CAG9807562.1"/>
    <property type="molecule type" value="Genomic_DNA"/>
</dbReference>
<keyword evidence="10" id="KW-1185">Reference proteome</keyword>
<comment type="function">
    <text evidence="6">Component of the ESCRT-I complex, a regulator of vesicular trafficking process. Required for the sorting of endocytic ubiquitinated cargos into multivesicular bodies. May be involved in cell growth and differentiation.</text>
</comment>
<accession>A0A9N9S0F1</accession>
<gene>
    <name evidence="9" type="ORF">CHIRRI_LOCUS10409</name>
</gene>
<dbReference type="GO" id="GO:0031902">
    <property type="term" value="C:late endosome membrane"/>
    <property type="evidence" value="ECO:0007669"/>
    <property type="project" value="UniProtKB-SubCell"/>
</dbReference>
<reference evidence="9" key="2">
    <citation type="submission" date="2022-10" db="EMBL/GenBank/DDBJ databases">
        <authorList>
            <consortium name="ENA_rothamsted_submissions"/>
            <consortium name="culmorum"/>
            <person name="King R."/>
        </authorList>
    </citation>
    <scope>NUCLEOTIDE SEQUENCE</scope>
</reference>
<comment type="subcellular location">
    <subcellularLocation>
        <location evidence="1">Late endosome membrane</location>
        <topology evidence="1">Peripheral membrane protein</topology>
    </subcellularLocation>
</comment>
<keyword evidence="3 7" id="KW-0813">Transport</keyword>
<dbReference type="GO" id="GO:0000813">
    <property type="term" value="C:ESCRT I complex"/>
    <property type="evidence" value="ECO:0007669"/>
    <property type="project" value="UniProtKB-ARBA"/>
</dbReference>
<protein>
    <recommendedName>
        <fullName evidence="8">VPS37 C-terminal domain-containing protein</fullName>
    </recommendedName>
</protein>
<name>A0A9N9S0F1_9DIPT</name>
<sequence>MFNAKEQRKRQIDTLKVFNDNVSEIKESEKYAIKFMSGKNEISLVIELDHDFPYNIPKLSVEPKFQHKWIENDQITKAPGILNFSINSDLGRVCQVIIREFEKNPVQFQSQQIVEPVKIQSSIKEIEGLEIDQLYALLNDDQCLDDFIEELQTVRTLNIELDSLIESNEKQAVTNLQKEGELNKLKESIESLSLDFLNLGSKYEATNKKYHDKSQEYLPENIRQLLEIAVSNAEYQCEESVDAFLNGKLSSSQFLENFMEIKKLIAIRKFKEERLNFQLNQLKL</sequence>
<evidence type="ECO:0000256" key="3">
    <source>
        <dbReference type="ARBA" id="ARBA00022448"/>
    </source>
</evidence>
<dbReference type="Proteomes" id="UP001153620">
    <property type="component" value="Chromosome 3"/>
</dbReference>
<evidence type="ECO:0000256" key="6">
    <source>
        <dbReference type="ARBA" id="ARBA00025010"/>
    </source>
</evidence>
<dbReference type="Pfam" id="PF07200">
    <property type="entry name" value="Mod_r"/>
    <property type="match status" value="1"/>
</dbReference>
<dbReference type="GO" id="GO:0006612">
    <property type="term" value="P:protein targeting to membrane"/>
    <property type="evidence" value="ECO:0007669"/>
    <property type="project" value="TreeGrafter"/>
</dbReference>
<evidence type="ECO:0000256" key="4">
    <source>
        <dbReference type="ARBA" id="ARBA00022753"/>
    </source>
</evidence>
<evidence type="ECO:0000256" key="1">
    <source>
        <dbReference type="ARBA" id="ARBA00004633"/>
    </source>
</evidence>
<feature type="domain" description="VPS37 C-terminal" evidence="8">
    <location>
        <begin position="200"/>
        <end position="284"/>
    </location>
</feature>
<evidence type="ECO:0000259" key="8">
    <source>
        <dbReference type="PROSITE" id="PS51314"/>
    </source>
</evidence>
<dbReference type="PANTHER" id="PTHR13678">
    <property type="entry name" value="VACUOLAR PROTEIN SORTING-ASSOCIATED PROTEIN 37"/>
    <property type="match status" value="1"/>
</dbReference>
<comment type="similarity">
    <text evidence="2">Belongs to the VPS37 family.</text>
</comment>
<evidence type="ECO:0000256" key="7">
    <source>
        <dbReference type="PROSITE-ProRule" id="PRU00646"/>
    </source>
</evidence>
<keyword evidence="4" id="KW-0967">Endosome</keyword>